<accession>A0ABQ4PY63</accession>
<dbReference type="PROSITE" id="PS51257">
    <property type="entry name" value="PROKAR_LIPOPROTEIN"/>
    <property type="match status" value="1"/>
</dbReference>
<dbReference type="Proteomes" id="UP001161064">
    <property type="component" value="Unassembled WGS sequence"/>
</dbReference>
<reference evidence="1" key="1">
    <citation type="submission" date="2021-05" db="EMBL/GenBank/DDBJ databases">
        <authorList>
            <person name="Tanabe Y."/>
        </authorList>
    </citation>
    <scope>NUCLEOTIDE SEQUENCE</scope>
    <source>
        <strain evidence="1">BOTRYCO-1</strain>
    </source>
</reference>
<dbReference type="EMBL" id="BPFZ01000014">
    <property type="protein sequence ID" value="GIU67850.1"/>
    <property type="molecule type" value="Genomic_DNA"/>
</dbReference>
<evidence type="ECO:0000313" key="2">
    <source>
        <dbReference type="Proteomes" id="UP001161064"/>
    </source>
</evidence>
<keyword evidence="2" id="KW-1185">Reference proteome</keyword>
<reference evidence="1" key="2">
    <citation type="journal article" date="2023" name="ISME Commun">
        <title>Characterization of a bloom-associated alphaproteobacterial lineage, 'Candidatus Phycosocius': insights into freshwater algal-bacterial interactions.</title>
        <authorList>
            <person name="Tanabe Y."/>
            <person name="Yamaguchi H."/>
            <person name="Yoshida M."/>
            <person name="Kai A."/>
            <person name="Okazaki Y."/>
        </authorList>
    </citation>
    <scope>NUCLEOTIDE SEQUENCE</scope>
    <source>
        <strain evidence="1">BOTRYCO-1</strain>
    </source>
</reference>
<protein>
    <submittedName>
        <fullName evidence="1">Uncharacterized protein</fullName>
    </submittedName>
</protein>
<evidence type="ECO:0000313" key="1">
    <source>
        <dbReference type="EMBL" id="GIU67850.1"/>
    </source>
</evidence>
<sequence>MPASQVRPASAGTGGAGGFGAACAAECVAKRAASEREASWEKEVTSQASFIKPIAYRPNMTT</sequence>
<organism evidence="1 2">
    <name type="scientific">Candidatus Phycosocius spiralis</name>
    <dbReference type="NCBI Taxonomy" id="2815099"/>
    <lineage>
        <taxon>Bacteria</taxon>
        <taxon>Pseudomonadati</taxon>
        <taxon>Pseudomonadota</taxon>
        <taxon>Alphaproteobacteria</taxon>
        <taxon>Caulobacterales</taxon>
        <taxon>Caulobacterales incertae sedis</taxon>
        <taxon>Candidatus Phycosocius</taxon>
    </lineage>
</organism>
<comment type="caution">
    <text evidence="1">The sequence shown here is derived from an EMBL/GenBank/DDBJ whole genome shotgun (WGS) entry which is preliminary data.</text>
</comment>
<name>A0ABQ4PY63_9PROT</name>
<proteinExistence type="predicted"/>
<gene>
    <name evidence="1" type="ORF">PsB1_2004</name>
</gene>